<feature type="domain" description="C-type lectin" evidence="5">
    <location>
        <begin position="1128"/>
        <end position="1246"/>
    </location>
</feature>
<dbReference type="SUPFAM" id="SSF56436">
    <property type="entry name" value="C-type lectin-like"/>
    <property type="match status" value="12"/>
</dbReference>
<dbReference type="PANTHER" id="PTHR22803">
    <property type="entry name" value="MANNOSE, PHOSPHOLIPASE, LECTIN RECEPTOR RELATED"/>
    <property type="match status" value="1"/>
</dbReference>
<evidence type="ECO:0000259" key="5">
    <source>
        <dbReference type="PROSITE" id="PS50041"/>
    </source>
</evidence>
<dbReference type="RefSeq" id="XP_055860762.1">
    <property type="nucleotide sequence ID" value="XM_056004787.1"/>
</dbReference>
<feature type="domain" description="ShKT" evidence="6">
    <location>
        <begin position="851"/>
        <end position="886"/>
    </location>
</feature>
<keyword evidence="3" id="KW-0812">Transmembrane</keyword>
<keyword evidence="3" id="KW-0472">Membrane</keyword>
<dbReference type="OMA" id="HFRYGEL"/>
<sequence length="1996" mass="224483">MHLSNHLFLWKYFKSHQFCVGLVLWILSHIAESTQCPYGWLDYPGSTSCYYITDYQVRYNYDMASDRCKAFESDLIMIDSKKELEWLLQELRKRGAQGLPPKIAWWVGLVDKGKGAQLMNGSNIDTSFLAVISSSSLGTTCGSVSNRSILMTNCTAWMGFICERDKNLPLKCEVEEQWVFINGSCVKYFSSPLPWSSAQRVCNSSQSSLVKVTTSEQISFIWDEAKVSSSASWIGFQFNAAKKRYEWTDGSPTNVSIPWWSENQPVNASTNASRLCGVVDGNNERLTSLGTQNCNVSYPFTCEKPEGVCPDGWIRHQEMCFKFFTNQKFSWTQSKFYCSAMGANILQITRQSFQNVINSYFKELRALFVSSIWIGASDDGSGQQFIWSDGTEISYTNWALKPPASVAGVKRFGFLNTSDADGKWQLQDGKAVTRRAFACSIPTNKPLRDLPSTNKSLLCDEGWEVAGDSCVYISDNDATYMEAQQACLSLKSQLVVINSQDIHGYMTSRIQTGAYWTGLNDRNSEGKFQWSNSIKLTITYWADGQPDNKADENCVILKPVSSSVRWFDVKCSDTYSYICQKPPVNANDSILTTTEVKGQYSAKCGSMWEERAGTDWCYQFRLTKLTWHDANDLCTFYNGSLASITSKEEQSYFEGIIRSYTSVVFWIGASDRSKEAGWQWIDGSPLAYLNWDRGEPNNLNDEDCAGIKSNNYRWNDFPCNIRNSFICKKRADSVAMSTVKTTPRSVPSGQYFGCPPGWLTYNYKCYLIRTDSVKWLEAEAACKKESSELASVHSKQENDFIWSQLPKDSCEDLHLNSTECDVWVRANECQKNPQWMLQNCKKSCSFCNKDCHDKYTQIQCQYWARVGECTKNSAWMWANCAQSCGCNQDINNGYWLGLSDLQSQMSFSWTDYSSVVYTNWQLNEPNNYIGKNEDCIQIHSVTGQWSDDICDVPRTGYVCKKPLDILDKPTIAPNQIGCPARGFGYGSTCYIIYDTPRSWLEAQADCIQINGQLATVSDSITNAFITSELVNKESSYWIGLSDKNGTYMWSSGSMLQYTIWAPSHTGNEWNTCVAIRSQRPVGLWENLQCQQQQPYVCETLRQGFVKPAPPTVPSATSLGPCPPQWNGLNGLCYRYFTDKKTWFEAQARCETFGGNLTSIHNSATQQFVISSTVLQWRSLPAWIGLSDAVSESNFQWIDGSSLNFSNWKYGEPNNSTVFEDCVELVQYSGGQWNDNHCYVVQPFFCTILQGATLPSVVPALTPTPSTSCADPSWQYFNGSCYYLSSHDPMTWYQARQKCLSSGGDLVSILSEDENNFLITWLSRTGGSQVWIGFNQLDQEEYVWSDGMPTNFVAWGRGEPNDGYGAERCVDLSGSNGYWIDDNCNTNFGYICKKSNNSNAAIVVTPTPLIDGNCPYGFVSEVKSNKCYFVGGLGNDLSNDPKLGWIQARDFCRNLTSPKRVDIGSINSLQDQETITMLFSTVNSDMWIGLSDLAKRYSYSWQDNSQFTYTNWVASESQPPYSYWQSGNCVAMLRNPKKADDVAKWNKDQCSKKNAYLCQTMKAPSSTVPSTTSSSSTCPSGYVQYKNTCYLFVSQPQTWDSARSMCQAQGGDLASTLDTFEVARVDLGLYNSDISDPAWIGMRYSMDTLVYYWTDHWPVQRTFWSSGNPDLQTNSSCVAFSKAEWNDTNCDQKLPYVCEIRKDTPPPTTPVPLGHCANNTKRFGDYCYLIKFQDQLSWPEAAYTCGRQGMQLASIHSAEELQFLRDEIDKLETEASTTYFTRTNFWIGLNRDSAGGFGWTDNSPTVYFNWAQGEPSLHVTNQYSNTVTEEECVEMYRESGQWNDLSCIGNKQGYICKTSPVYPTTLSTTTTVQPTVTYSDPFLLDSTQLTSSTASTRQAVYHLPSTQKYSGSNKLTGGQIAGTVIGILGACIIIAAIVFIVWKRYPVVLISKTSGSGYDNALFVKDESLEVDVEHDQSENKVSLSLEGSTVKLGIDI</sequence>
<feature type="domain" description="C-type lectin" evidence="5">
    <location>
        <begin position="1422"/>
        <end position="1558"/>
    </location>
</feature>
<feature type="domain" description="C-type lectin" evidence="5">
    <location>
        <begin position="1584"/>
        <end position="1698"/>
    </location>
</feature>
<evidence type="ECO:0000256" key="4">
    <source>
        <dbReference type="SAM" id="SignalP"/>
    </source>
</evidence>
<dbReference type="InterPro" id="IPR016187">
    <property type="entry name" value="CTDL_fold"/>
</dbReference>
<feature type="domain" description="C-type lectin" evidence="5">
    <location>
        <begin position="181"/>
        <end position="303"/>
    </location>
</feature>
<organism evidence="7 10">
    <name type="scientific">Biomphalaria glabrata</name>
    <name type="common">Bloodfluke planorb</name>
    <name type="synonym">Freshwater snail</name>
    <dbReference type="NCBI Taxonomy" id="6526"/>
    <lineage>
        <taxon>Eukaryota</taxon>
        <taxon>Metazoa</taxon>
        <taxon>Spiralia</taxon>
        <taxon>Lophotrochozoa</taxon>
        <taxon>Mollusca</taxon>
        <taxon>Gastropoda</taxon>
        <taxon>Heterobranchia</taxon>
        <taxon>Euthyneura</taxon>
        <taxon>Panpulmonata</taxon>
        <taxon>Hygrophila</taxon>
        <taxon>Lymnaeoidea</taxon>
        <taxon>Planorbidae</taxon>
        <taxon>Biomphalaria</taxon>
    </lineage>
</organism>
<proteinExistence type="predicted"/>
<gene>
    <name evidence="8 9 10" type="primary">LOC106051837</name>
</gene>
<feature type="transmembrane region" description="Helical" evidence="3">
    <location>
        <begin position="1919"/>
        <end position="1941"/>
    </location>
</feature>
<evidence type="ECO:0000313" key="10">
    <source>
        <dbReference type="RefSeq" id="XP_055860762.1"/>
    </source>
</evidence>
<evidence type="ECO:0000313" key="8">
    <source>
        <dbReference type="RefSeq" id="XP_055860760.1"/>
    </source>
</evidence>
<dbReference type="InterPro" id="IPR018378">
    <property type="entry name" value="C-type_lectin_CS"/>
</dbReference>
<feature type="domain" description="C-type lectin" evidence="5">
    <location>
        <begin position="1276"/>
        <end position="1392"/>
    </location>
</feature>
<comment type="caution">
    <text evidence="2">Lacks conserved residue(s) required for the propagation of feature annotation.</text>
</comment>
<dbReference type="CDD" id="cd00037">
    <property type="entry name" value="CLECT"/>
    <property type="match status" value="9"/>
</dbReference>
<dbReference type="InterPro" id="IPR001304">
    <property type="entry name" value="C-type_lectin-like"/>
</dbReference>
<evidence type="ECO:0000313" key="7">
    <source>
        <dbReference type="Proteomes" id="UP001165740"/>
    </source>
</evidence>
<dbReference type="PROSITE" id="PS51670">
    <property type="entry name" value="SHKT"/>
    <property type="match status" value="2"/>
</dbReference>
<evidence type="ECO:0000256" key="1">
    <source>
        <dbReference type="ARBA" id="ARBA00023157"/>
    </source>
</evidence>
<keyword evidence="7" id="KW-1185">Reference proteome</keyword>
<dbReference type="Pfam" id="PF00059">
    <property type="entry name" value="Lectin_C"/>
    <property type="match status" value="12"/>
</dbReference>
<protein>
    <submittedName>
        <fullName evidence="8 9">Macrophage mannose receptor 1-like</fullName>
    </submittedName>
</protein>
<dbReference type="PROSITE" id="PS00615">
    <property type="entry name" value="C_TYPE_LECTIN_1"/>
    <property type="match status" value="4"/>
</dbReference>
<dbReference type="RefSeq" id="XP_055860761.1">
    <property type="nucleotide sequence ID" value="XM_056004786.1"/>
</dbReference>
<evidence type="ECO:0000259" key="6">
    <source>
        <dbReference type="PROSITE" id="PS51670"/>
    </source>
</evidence>
<evidence type="ECO:0000313" key="9">
    <source>
        <dbReference type="RefSeq" id="XP_055860761.1"/>
    </source>
</evidence>
<keyword evidence="3" id="KW-1133">Transmembrane helix</keyword>
<dbReference type="Proteomes" id="UP001165740">
    <property type="component" value="Chromosome 11"/>
</dbReference>
<evidence type="ECO:0000256" key="2">
    <source>
        <dbReference type="PROSITE-ProRule" id="PRU01005"/>
    </source>
</evidence>
<feature type="signal peptide" evidence="4">
    <location>
        <begin position="1"/>
        <end position="33"/>
    </location>
</feature>
<feature type="domain" description="C-type lectin" evidence="5">
    <location>
        <begin position="466"/>
        <end position="580"/>
    </location>
</feature>
<accession>A0A9W2YDD6</accession>
<dbReference type="InterPro" id="IPR016186">
    <property type="entry name" value="C-type_lectin-like/link_sf"/>
</dbReference>
<feature type="domain" description="C-type lectin" evidence="5">
    <location>
        <begin position="1722"/>
        <end position="1846"/>
    </location>
</feature>
<dbReference type="Gene3D" id="3.10.100.10">
    <property type="entry name" value="Mannose-Binding Protein A, subunit A"/>
    <property type="match status" value="13"/>
</dbReference>
<name>A0A9W2YDD6_BIOGL</name>
<keyword evidence="1" id="KW-1015">Disulfide bond</keyword>
<feature type="domain" description="C-type lectin" evidence="5">
    <location>
        <begin position="613"/>
        <end position="728"/>
    </location>
</feature>
<feature type="domain" description="C-type lectin" evidence="5">
    <location>
        <begin position="316"/>
        <end position="425"/>
    </location>
</feature>
<dbReference type="SMART" id="SM00034">
    <property type="entry name" value="CLECT"/>
    <property type="match status" value="12"/>
</dbReference>
<dbReference type="GeneID" id="106051837"/>
<dbReference type="RefSeq" id="XP_055860760.1">
    <property type="nucleotide sequence ID" value="XM_056004785.1"/>
</dbReference>
<dbReference type="InterPro" id="IPR050111">
    <property type="entry name" value="C-type_lectin/snaclec_domain"/>
</dbReference>
<dbReference type="PROSITE" id="PS50041">
    <property type="entry name" value="C_TYPE_LECTIN_2"/>
    <property type="match status" value="12"/>
</dbReference>
<feature type="domain" description="C-type lectin" evidence="5">
    <location>
        <begin position="45"/>
        <end position="163"/>
    </location>
</feature>
<evidence type="ECO:0000256" key="3">
    <source>
        <dbReference type="SAM" id="Phobius"/>
    </source>
</evidence>
<dbReference type="Pfam" id="PF01549">
    <property type="entry name" value="ShK"/>
    <property type="match status" value="2"/>
</dbReference>
<reference evidence="8 9" key="1">
    <citation type="submission" date="2025-04" db="UniProtKB">
        <authorList>
            <consortium name="RefSeq"/>
        </authorList>
    </citation>
    <scope>IDENTIFICATION</scope>
</reference>
<feature type="chain" id="PRO_5044702353" evidence="4">
    <location>
        <begin position="34"/>
        <end position="1996"/>
    </location>
</feature>
<feature type="domain" description="C-type lectin" evidence="5">
    <location>
        <begin position="761"/>
        <end position="951"/>
    </location>
</feature>
<dbReference type="SMART" id="SM00254">
    <property type="entry name" value="ShKT"/>
    <property type="match status" value="2"/>
</dbReference>
<feature type="domain" description="C-type lectin" evidence="5">
    <location>
        <begin position="985"/>
        <end position="1098"/>
    </location>
</feature>
<keyword evidence="4" id="KW-0732">Signal</keyword>
<dbReference type="InterPro" id="IPR003582">
    <property type="entry name" value="ShKT_dom"/>
</dbReference>
<feature type="domain" description="ShKT" evidence="6">
    <location>
        <begin position="810"/>
        <end position="847"/>
    </location>
</feature>
<dbReference type="OrthoDB" id="6067009at2759"/>